<reference evidence="2" key="4">
    <citation type="submission" date="2020-09" db="EMBL/GenBank/DDBJ databases">
        <authorList>
            <person name="Sun Q."/>
            <person name="Ohkuma M."/>
        </authorList>
    </citation>
    <scope>NUCLEOTIDE SEQUENCE</scope>
    <source>
        <strain evidence="2">JCM 31740</strain>
    </source>
</reference>
<sequence>MKVTVEGREGDDCIVEIEGGELIATCQKRSTFRKVREQILRVKVDPQLNAVWEGGKVIVNGVTLVGDQAEMVELWKRLRGPKLASLLDMAKEPVAQFLSSRLLVIVEAKKTLEDPDRRVAFFLRRGEPLRELSSQVEQELRRSLGQLEEVIGRSGLLHEESRQVWAVAYLCSLLQDYLIEGRDPSEIYSALRREVSTFQGVVSRPEEVTDFGRKLIEAASKSISTTFHGMKDSNETTTTSTQG</sequence>
<reference evidence="1" key="3">
    <citation type="journal article" date="2019" name="BMC Res. Notes">
        <title>Complete genome sequence of the Sulfodiicoccus acidiphilus strain HS-1T, the first crenarchaeon that lacks polB3, isolated from an acidic hot spring in Ohwaku-dani, Hakone, Japan.</title>
        <authorList>
            <person name="Sakai H.D."/>
            <person name="Kurosawa N."/>
        </authorList>
    </citation>
    <scope>NUCLEOTIDE SEQUENCE</scope>
    <source>
        <strain evidence="1">HS-1</strain>
    </source>
</reference>
<dbReference type="EMBL" id="AP018553">
    <property type="protein sequence ID" value="BBD73136.1"/>
    <property type="molecule type" value="Genomic_DNA"/>
</dbReference>
<dbReference type="Proteomes" id="UP000276741">
    <property type="component" value="Chromosome"/>
</dbReference>
<keyword evidence="3" id="KW-1185">Reference proteome</keyword>
<name>A0A348B4N4_9CREN</name>
<dbReference type="RefSeq" id="WP_126450281.1">
    <property type="nucleotide sequence ID" value="NZ_AP018553.1"/>
</dbReference>
<dbReference type="Proteomes" id="UP000616143">
    <property type="component" value="Unassembled WGS sequence"/>
</dbReference>
<organism evidence="1 3">
    <name type="scientific">Sulfodiicoccus acidiphilus</name>
    <dbReference type="NCBI Taxonomy" id="1670455"/>
    <lineage>
        <taxon>Archaea</taxon>
        <taxon>Thermoproteota</taxon>
        <taxon>Thermoprotei</taxon>
        <taxon>Sulfolobales</taxon>
        <taxon>Sulfolobaceae</taxon>
        <taxon>Sulfodiicoccus</taxon>
    </lineage>
</organism>
<accession>A0A348B4N4</accession>
<evidence type="ECO:0000313" key="2">
    <source>
        <dbReference type="EMBL" id="GGU00558.1"/>
    </source>
</evidence>
<dbReference type="AlphaFoldDB" id="A0A348B4N4"/>
<reference evidence="3" key="2">
    <citation type="submission" date="2018-04" db="EMBL/GenBank/DDBJ databases">
        <title>Complete genome sequence of Sulfodiicoccus acidiphilus strain HS-1.</title>
        <authorList>
            <person name="Sakai H.D."/>
            <person name="Kurosawa N."/>
        </authorList>
    </citation>
    <scope>NUCLEOTIDE SEQUENCE [LARGE SCALE GENOMIC DNA]</scope>
    <source>
        <strain evidence="3">HS-1</strain>
    </source>
</reference>
<dbReference type="KEGG" id="sacd:HS1genome_1525"/>
<protein>
    <submittedName>
        <fullName evidence="1">Uncharacterized protein</fullName>
    </submittedName>
</protein>
<gene>
    <name evidence="2" type="ORF">GCM10007116_17240</name>
    <name evidence="1" type="ORF">HS1genome_1525</name>
</gene>
<reference evidence="2" key="1">
    <citation type="journal article" date="2014" name="Int. J. Syst. Evol. Microbiol.">
        <title>Complete genome sequence of Corynebacterium casei LMG S-19264T (=DSM 44701T), isolated from a smear-ripened cheese.</title>
        <authorList>
            <consortium name="US DOE Joint Genome Institute (JGI-PGF)"/>
            <person name="Walter F."/>
            <person name="Albersmeier A."/>
            <person name="Kalinowski J."/>
            <person name="Ruckert C."/>
        </authorList>
    </citation>
    <scope>NUCLEOTIDE SEQUENCE</scope>
    <source>
        <strain evidence="2">JCM 31740</strain>
    </source>
</reference>
<evidence type="ECO:0000313" key="3">
    <source>
        <dbReference type="Proteomes" id="UP000276741"/>
    </source>
</evidence>
<evidence type="ECO:0000313" key="1">
    <source>
        <dbReference type="EMBL" id="BBD73136.1"/>
    </source>
</evidence>
<dbReference type="GeneID" id="38667031"/>
<dbReference type="EMBL" id="BMQS01000017">
    <property type="protein sequence ID" value="GGU00558.1"/>
    <property type="molecule type" value="Genomic_DNA"/>
</dbReference>
<proteinExistence type="predicted"/>